<evidence type="ECO:0000259" key="1">
    <source>
        <dbReference type="PROSITE" id="PS51186"/>
    </source>
</evidence>
<keyword evidence="3" id="KW-1185">Reference proteome</keyword>
<evidence type="ECO:0000313" key="3">
    <source>
        <dbReference type="Proteomes" id="UP000757540"/>
    </source>
</evidence>
<dbReference type="PANTHER" id="PTHR43441:SF10">
    <property type="entry name" value="ACETYLTRANSFERASE"/>
    <property type="match status" value="1"/>
</dbReference>
<dbReference type="InterPro" id="IPR051908">
    <property type="entry name" value="Ribosomal_N-acetyltransferase"/>
</dbReference>
<reference evidence="2 3" key="1">
    <citation type="submission" date="2020-05" db="EMBL/GenBank/DDBJ databases">
        <title>Genomic Encyclopedia of Type Strains, Phase III (KMG-III): the genomes of soil and plant-associated and newly described type strains.</title>
        <authorList>
            <person name="Whitman W."/>
        </authorList>
    </citation>
    <scope>NUCLEOTIDE SEQUENCE [LARGE SCALE GENOMIC DNA]</scope>
    <source>
        <strain evidence="2 3">KCTC 19046</strain>
    </source>
</reference>
<protein>
    <submittedName>
        <fullName evidence="2">RimJ/RimL family protein N-acetyltransferase</fullName>
    </submittedName>
</protein>
<name>A0ABX2A6K7_9MICO</name>
<gene>
    <name evidence="2" type="ORF">HDG69_002859</name>
</gene>
<accession>A0ABX2A6K7</accession>
<dbReference type="EMBL" id="JABEZU010000003">
    <property type="protein sequence ID" value="NOV98274.1"/>
    <property type="molecule type" value="Genomic_DNA"/>
</dbReference>
<organism evidence="2 3">
    <name type="scientific">Isoptericola halotolerans</name>
    <dbReference type="NCBI Taxonomy" id="300560"/>
    <lineage>
        <taxon>Bacteria</taxon>
        <taxon>Bacillati</taxon>
        <taxon>Actinomycetota</taxon>
        <taxon>Actinomycetes</taxon>
        <taxon>Micrococcales</taxon>
        <taxon>Promicromonosporaceae</taxon>
        <taxon>Isoptericola</taxon>
    </lineage>
</organism>
<dbReference type="Gene3D" id="3.40.630.30">
    <property type="match status" value="1"/>
</dbReference>
<dbReference type="PROSITE" id="PS51186">
    <property type="entry name" value="GNAT"/>
    <property type="match status" value="1"/>
</dbReference>
<dbReference type="Proteomes" id="UP000757540">
    <property type="component" value="Unassembled WGS sequence"/>
</dbReference>
<proteinExistence type="predicted"/>
<dbReference type="Pfam" id="PF13302">
    <property type="entry name" value="Acetyltransf_3"/>
    <property type="match status" value="1"/>
</dbReference>
<sequence>MEPFVLRGPEATLSTPTPADVDRVAEVCADPEIATWTTVPSPYSRADAEGFVTQMVADGWANDMMFTWAVRPPGEVDGPVLAMMGISRTVGAPGEDQAGEIGYWTAPDARGRGLTTAAARLAADWALDPEGLGLVRLQWQAYVGNWPSRRVAWKLGFRSEGTLRQFGLQRGVLRDSWMASLLPEDPREPVEPWPAEAPRP</sequence>
<dbReference type="RefSeq" id="WP_171784479.1">
    <property type="nucleotide sequence ID" value="NZ_BAAAML010000001.1"/>
</dbReference>
<dbReference type="PANTHER" id="PTHR43441">
    <property type="entry name" value="RIBOSOMAL-PROTEIN-SERINE ACETYLTRANSFERASE"/>
    <property type="match status" value="1"/>
</dbReference>
<evidence type="ECO:0000313" key="2">
    <source>
        <dbReference type="EMBL" id="NOV98274.1"/>
    </source>
</evidence>
<feature type="domain" description="N-acetyltransferase" evidence="1">
    <location>
        <begin position="11"/>
        <end position="183"/>
    </location>
</feature>
<dbReference type="InterPro" id="IPR000182">
    <property type="entry name" value="GNAT_dom"/>
</dbReference>
<dbReference type="InterPro" id="IPR016181">
    <property type="entry name" value="Acyl_CoA_acyltransferase"/>
</dbReference>
<dbReference type="SUPFAM" id="SSF55729">
    <property type="entry name" value="Acyl-CoA N-acyltransferases (Nat)"/>
    <property type="match status" value="1"/>
</dbReference>
<comment type="caution">
    <text evidence="2">The sequence shown here is derived from an EMBL/GenBank/DDBJ whole genome shotgun (WGS) entry which is preliminary data.</text>
</comment>